<sequence length="54" mass="5881">MARAEAARHDSPDPALARWLSRNQGDTKSASILVTVAKRHVPRGDAPGIYVLQE</sequence>
<evidence type="ECO:0000313" key="2">
    <source>
        <dbReference type="Proteomes" id="UP000186019"/>
    </source>
</evidence>
<evidence type="ECO:0000313" key="1">
    <source>
        <dbReference type="EMBL" id="SIS03422.1"/>
    </source>
</evidence>
<reference evidence="1 2" key="1">
    <citation type="submission" date="2017-01" db="EMBL/GenBank/DDBJ databases">
        <authorList>
            <person name="Mah S.A."/>
            <person name="Swanson W.J."/>
            <person name="Moy G.W."/>
            <person name="Vacquier V.D."/>
        </authorList>
    </citation>
    <scope>NUCLEOTIDE SEQUENCE [LARGE SCALE GENOMIC DNA]</scope>
    <source>
        <strain evidence="1 2">DSM 29590</strain>
    </source>
</reference>
<gene>
    <name evidence="1" type="ORF">SAMN05421666_1342</name>
</gene>
<dbReference type="RefSeq" id="WP_244512490.1">
    <property type="nucleotide sequence ID" value="NZ_FOAC01000001.1"/>
</dbReference>
<name>A0A1N7FST9_9RHOB</name>
<proteinExistence type="predicted"/>
<protein>
    <submittedName>
        <fullName evidence="1">Uncharacterized protein</fullName>
    </submittedName>
</protein>
<dbReference type="AlphaFoldDB" id="A0A1N7FST9"/>
<dbReference type="EMBL" id="FTNV01000001">
    <property type="protein sequence ID" value="SIS03422.1"/>
    <property type="molecule type" value="Genomic_DNA"/>
</dbReference>
<dbReference type="Proteomes" id="UP000186019">
    <property type="component" value="Unassembled WGS sequence"/>
</dbReference>
<dbReference type="STRING" id="573024.SAMN05216208_0794"/>
<accession>A0A1N7FST9</accession>
<organism evidence="1 2">
    <name type="scientific">Roseovarius nanhaiticus</name>
    <dbReference type="NCBI Taxonomy" id="573024"/>
    <lineage>
        <taxon>Bacteria</taxon>
        <taxon>Pseudomonadati</taxon>
        <taxon>Pseudomonadota</taxon>
        <taxon>Alphaproteobacteria</taxon>
        <taxon>Rhodobacterales</taxon>
        <taxon>Roseobacteraceae</taxon>
        <taxon>Roseovarius</taxon>
    </lineage>
</organism>
<keyword evidence="2" id="KW-1185">Reference proteome</keyword>